<keyword evidence="2" id="KW-1185">Reference proteome</keyword>
<dbReference type="AlphaFoldDB" id="A0AA40E939"/>
<organism evidence="1 2">
    <name type="scientific">Lasiosphaeria miniovina</name>
    <dbReference type="NCBI Taxonomy" id="1954250"/>
    <lineage>
        <taxon>Eukaryota</taxon>
        <taxon>Fungi</taxon>
        <taxon>Dikarya</taxon>
        <taxon>Ascomycota</taxon>
        <taxon>Pezizomycotina</taxon>
        <taxon>Sordariomycetes</taxon>
        <taxon>Sordariomycetidae</taxon>
        <taxon>Sordariales</taxon>
        <taxon>Lasiosphaeriaceae</taxon>
        <taxon>Lasiosphaeria</taxon>
    </lineage>
</organism>
<sequence>MSLSVLLAGRHCTFLSAKHACNVSFSARKNQTNQQLKSRLPTCLHSQRTYKTVFLFFVLEIFSWDNVLRGDINGFVFCITYGYSDHRDQHFHRIIPLYLAWSVLSCLLVCYLPRTYSPTANLKTGWALWML</sequence>
<evidence type="ECO:0000313" key="1">
    <source>
        <dbReference type="EMBL" id="KAK0728601.1"/>
    </source>
</evidence>
<proteinExistence type="predicted"/>
<name>A0AA40E939_9PEZI</name>
<protein>
    <submittedName>
        <fullName evidence="1">Uncharacterized protein</fullName>
    </submittedName>
</protein>
<comment type="caution">
    <text evidence="1">The sequence shown here is derived from an EMBL/GenBank/DDBJ whole genome shotgun (WGS) entry which is preliminary data.</text>
</comment>
<evidence type="ECO:0000313" key="2">
    <source>
        <dbReference type="Proteomes" id="UP001172101"/>
    </source>
</evidence>
<reference evidence="1" key="1">
    <citation type="submission" date="2023-06" db="EMBL/GenBank/DDBJ databases">
        <title>Genome-scale phylogeny and comparative genomics of the fungal order Sordariales.</title>
        <authorList>
            <consortium name="Lawrence Berkeley National Laboratory"/>
            <person name="Hensen N."/>
            <person name="Bonometti L."/>
            <person name="Westerberg I."/>
            <person name="Brannstrom I.O."/>
            <person name="Guillou S."/>
            <person name="Cros-Aarteil S."/>
            <person name="Calhoun S."/>
            <person name="Haridas S."/>
            <person name="Kuo A."/>
            <person name="Mondo S."/>
            <person name="Pangilinan J."/>
            <person name="Riley R."/>
            <person name="LaButti K."/>
            <person name="Andreopoulos B."/>
            <person name="Lipzen A."/>
            <person name="Chen C."/>
            <person name="Yanf M."/>
            <person name="Daum C."/>
            <person name="Ng V."/>
            <person name="Clum A."/>
            <person name="Steindorff A."/>
            <person name="Ohm R."/>
            <person name="Martin F."/>
            <person name="Silar P."/>
            <person name="Natvig D."/>
            <person name="Lalanne C."/>
            <person name="Gautier V."/>
            <person name="Ament-velasquez S.L."/>
            <person name="Kruys A."/>
            <person name="Hutchinson M.I."/>
            <person name="Powell A.J."/>
            <person name="Barry K."/>
            <person name="Miller A.N."/>
            <person name="Grigoriev I.V."/>
            <person name="Debuchy R."/>
            <person name="Gladieux P."/>
            <person name="Thoren M.H."/>
            <person name="Johannesson H."/>
        </authorList>
    </citation>
    <scope>NUCLEOTIDE SEQUENCE</scope>
    <source>
        <strain evidence="1">SMH2392-1A</strain>
    </source>
</reference>
<dbReference type="RefSeq" id="XP_060301456.1">
    <property type="nucleotide sequence ID" value="XM_060433604.1"/>
</dbReference>
<dbReference type="GeneID" id="85316874"/>
<accession>A0AA40E939</accession>
<gene>
    <name evidence="1" type="ORF">B0T26DRAFT_178657</name>
</gene>
<dbReference type="EMBL" id="JAUIRO010000002">
    <property type="protein sequence ID" value="KAK0728601.1"/>
    <property type="molecule type" value="Genomic_DNA"/>
</dbReference>
<dbReference type="Proteomes" id="UP001172101">
    <property type="component" value="Unassembled WGS sequence"/>
</dbReference>